<protein>
    <recommendedName>
        <fullName evidence="7">ATP-dependent RNA helicase RhlE</fullName>
        <ecNumber evidence="7">3.6.4.13</ecNumber>
    </recommendedName>
</protein>
<comment type="function">
    <text evidence="7">DEAD-box RNA helicase involved in ribosome assembly. Has RNA-dependent ATPase activity and unwinds double-stranded RNA.</text>
</comment>
<dbReference type="InterPro" id="IPR027417">
    <property type="entry name" value="P-loop_NTPase"/>
</dbReference>
<dbReference type="FunFam" id="3.40.50.300:FF:000468">
    <property type="entry name" value="ATP-dependent RNA helicase RhlE"/>
    <property type="match status" value="1"/>
</dbReference>
<dbReference type="GO" id="GO:0005524">
    <property type="term" value="F:ATP binding"/>
    <property type="evidence" value="ECO:0007669"/>
    <property type="project" value="UniProtKB-UniRule"/>
</dbReference>
<dbReference type="HAMAP" id="MF_00968">
    <property type="entry name" value="DEAD_helicase_RhlE"/>
    <property type="match status" value="1"/>
</dbReference>
<dbReference type="PROSITE" id="PS00039">
    <property type="entry name" value="DEAD_ATP_HELICASE"/>
    <property type="match status" value="1"/>
</dbReference>
<dbReference type="Gene3D" id="3.40.50.300">
    <property type="entry name" value="P-loop containing nucleotide triphosphate hydrolases"/>
    <property type="match status" value="2"/>
</dbReference>
<dbReference type="InterPro" id="IPR000629">
    <property type="entry name" value="RNA-helicase_DEAD-box_CS"/>
</dbReference>
<evidence type="ECO:0000256" key="6">
    <source>
        <dbReference type="ARBA" id="ARBA00047984"/>
    </source>
</evidence>
<reference evidence="13" key="1">
    <citation type="submission" date="2017-05" db="EMBL/GenBank/DDBJ databases">
        <title>Complete and WGS of Bordetella genogroups.</title>
        <authorList>
            <person name="Spilker T."/>
            <person name="Lipuma J."/>
        </authorList>
    </citation>
    <scope>NUCLEOTIDE SEQUENCE</scope>
    <source>
        <strain evidence="13">AU21707</strain>
    </source>
</reference>
<comment type="caution">
    <text evidence="13">The sequence shown here is derived from an EMBL/GenBank/DDBJ whole genome shotgun (WGS) entry which is preliminary data.</text>
</comment>
<evidence type="ECO:0000259" key="12">
    <source>
        <dbReference type="PROSITE" id="PS51195"/>
    </source>
</evidence>
<dbReference type="PROSITE" id="PS51195">
    <property type="entry name" value="Q_MOTIF"/>
    <property type="match status" value="1"/>
</dbReference>
<keyword evidence="1 7" id="KW-0963">Cytoplasm</keyword>
<dbReference type="PANTHER" id="PTHR47959">
    <property type="entry name" value="ATP-DEPENDENT RNA HELICASE RHLE-RELATED"/>
    <property type="match status" value="1"/>
</dbReference>
<dbReference type="PROSITE" id="PS51192">
    <property type="entry name" value="HELICASE_ATP_BIND_1"/>
    <property type="match status" value="1"/>
</dbReference>
<dbReference type="GO" id="GO:0016887">
    <property type="term" value="F:ATP hydrolysis activity"/>
    <property type="evidence" value="ECO:0007669"/>
    <property type="project" value="RHEA"/>
</dbReference>
<keyword evidence="7" id="KW-0690">Ribosome biogenesis</keyword>
<dbReference type="CDD" id="cd18787">
    <property type="entry name" value="SF2_C_DEAD"/>
    <property type="match status" value="1"/>
</dbReference>
<feature type="region of interest" description="Disordered" evidence="9">
    <location>
        <begin position="389"/>
        <end position="562"/>
    </location>
</feature>
<name>A0A261R8V3_9BORD</name>
<dbReference type="GO" id="GO:0005829">
    <property type="term" value="C:cytosol"/>
    <property type="evidence" value="ECO:0007669"/>
    <property type="project" value="TreeGrafter"/>
</dbReference>
<evidence type="ECO:0000256" key="8">
    <source>
        <dbReference type="PROSITE-ProRule" id="PRU00552"/>
    </source>
</evidence>
<dbReference type="InterPro" id="IPR028622">
    <property type="entry name" value="DEAD_helicase_RhlE"/>
</dbReference>
<feature type="compositionally biased region" description="Gly residues" evidence="9">
    <location>
        <begin position="481"/>
        <end position="491"/>
    </location>
</feature>
<accession>A0A261R8V3</accession>
<dbReference type="InterPro" id="IPR014001">
    <property type="entry name" value="Helicase_ATP-bd"/>
</dbReference>
<dbReference type="InterPro" id="IPR044742">
    <property type="entry name" value="DEAD/DEAH_RhlB"/>
</dbReference>
<feature type="compositionally biased region" description="Gly residues" evidence="9">
    <location>
        <begin position="412"/>
        <end position="431"/>
    </location>
</feature>
<proteinExistence type="inferred from homology"/>
<dbReference type="PROSITE" id="PS51194">
    <property type="entry name" value="HELICASE_CTER"/>
    <property type="match status" value="1"/>
</dbReference>
<dbReference type="GO" id="GO:0009266">
    <property type="term" value="P:response to temperature stimulus"/>
    <property type="evidence" value="ECO:0007669"/>
    <property type="project" value="UniProtKB-ARBA"/>
</dbReference>
<dbReference type="PANTHER" id="PTHR47959:SF13">
    <property type="entry name" value="ATP-DEPENDENT RNA HELICASE RHLE"/>
    <property type="match status" value="1"/>
</dbReference>
<feature type="domain" description="Helicase C-terminal" evidence="11">
    <location>
        <begin position="248"/>
        <end position="393"/>
    </location>
</feature>
<evidence type="ECO:0000256" key="4">
    <source>
        <dbReference type="ARBA" id="ARBA00022806"/>
    </source>
</evidence>
<comment type="catalytic activity">
    <reaction evidence="6 7">
        <text>ATP + H2O = ADP + phosphate + H(+)</text>
        <dbReference type="Rhea" id="RHEA:13065"/>
        <dbReference type="ChEBI" id="CHEBI:15377"/>
        <dbReference type="ChEBI" id="CHEBI:15378"/>
        <dbReference type="ChEBI" id="CHEBI:30616"/>
        <dbReference type="ChEBI" id="CHEBI:43474"/>
        <dbReference type="ChEBI" id="CHEBI:456216"/>
        <dbReference type="EC" id="3.6.4.13"/>
    </reaction>
</comment>
<dbReference type="Proteomes" id="UP000216857">
    <property type="component" value="Unassembled WGS sequence"/>
</dbReference>
<feature type="short sequence motif" description="Q motif" evidence="8">
    <location>
        <begin position="15"/>
        <end position="43"/>
    </location>
</feature>
<dbReference type="InterPro" id="IPR014014">
    <property type="entry name" value="RNA_helicase_DEAD_Q_motif"/>
</dbReference>
<comment type="similarity">
    <text evidence="7">Belongs to the DEAD box helicase family. RhlE subfamily.</text>
</comment>
<evidence type="ECO:0000256" key="2">
    <source>
        <dbReference type="ARBA" id="ARBA00022741"/>
    </source>
</evidence>
<evidence type="ECO:0000256" key="7">
    <source>
        <dbReference type="HAMAP-Rule" id="MF_00968"/>
    </source>
</evidence>
<dbReference type="GO" id="GO:0003676">
    <property type="term" value="F:nucleic acid binding"/>
    <property type="evidence" value="ECO:0007669"/>
    <property type="project" value="InterPro"/>
</dbReference>
<keyword evidence="4 7" id="KW-0347">Helicase</keyword>
<dbReference type="GO" id="GO:0003724">
    <property type="term" value="F:RNA helicase activity"/>
    <property type="evidence" value="ECO:0007669"/>
    <property type="project" value="UniProtKB-UniRule"/>
</dbReference>
<dbReference type="InterPro" id="IPR050079">
    <property type="entry name" value="DEAD_box_RNA_helicase"/>
</dbReference>
<evidence type="ECO:0000256" key="3">
    <source>
        <dbReference type="ARBA" id="ARBA00022801"/>
    </source>
</evidence>
<dbReference type="CDD" id="cd00268">
    <property type="entry name" value="DEADc"/>
    <property type="match status" value="1"/>
</dbReference>
<dbReference type="SMART" id="SM00490">
    <property type="entry name" value="HELICc"/>
    <property type="match status" value="1"/>
</dbReference>
<evidence type="ECO:0000256" key="1">
    <source>
        <dbReference type="ARBA" id="ARBA00022490"/>
    </source>
</evidence>
<organism evidence="13 14">
    <name type="scientific">Bordetella genomosp. 9</name>
    <dbReference type="NCBI Taxonomy" id="1416803"/>
    <lineage>
        <taxon>Bacteria</taxon>
        <taxon>Pseudomonadati</taxon>
        <taxon>Pseudomonadota</taxon>
        <taxon>Betaproteobacteria</taxon>
        <taxon>Burkholderiales</taxon>
        <taxon>Alcaligenaceae</taxon>
        <taxon>Bordetella</taxon>
    </lineage>
</organism>
<evidence type="ECO:0000259" key="10">
    <source>
        <dbReference type="PROSITE" id="PS51192"/>
    </source>
</evidence>
<feature type="domain" description="Helicase ATP-binding" evidence="10">
    <location>
        <begin position="46"/>
        <end position="222"/>
    </location>
</feature>
<dbReference type="GO" id="GO:0042255">
    <property type="term" value="P:ribosome assembly"/>
    <property type="evidence" value="ECO:0007669"/>
    <property type="project" value="InterPro"/>
</dbReference>
<keyword evidence="3 7" id="KW-0378">Hydrolase</keyword>
<comment type="subcellular location">
    <subcellularLocation>
        <location evidence="7">Cytoplasm</location>
    </subcellularLocation>
</comment>
<dbReference type="SUPFAM" id="SSF52540">
    <property type="entry name" value="P-loop containing nucleoside triphosphate hydrolases"/>
    <property type="match status" value="1"/>
</dbReference>
<dbReference type="FunFam" id="3.40.50.300:FF:000108">
    <property type="entry name" value="ATP-dependent RNA helicase RhlE"/>
    <property type="match status" value="1"/>
</dbReference>
<dbReference type="SMART" id="SM00487">
    <property type="entry name" value="DEXDc"/>
    <property type="match status" value="1"/>
</dbReference>
<evidence type="ECO:0000313" key="13">
    <source>
        <dbReference type="EMBL" id="OZI21227.1"/>
    </source>
</evidence>
<dbReference type="Pfam" id="PF00270">
    <property type="entry name" value="DEAD"/>
    <property type="match status" value="1"/>
</dbReference>
<dbReference type="AlphaFoldDB" id="A0A261R8V3"/>
<feature type="compositionally biased region" description="Low complexity" evidence="9">
    <location>
        <begin position="536"/>
        <end position="550"/>
    </location>
</feature>
<feature type="compositionally biased region" description="Gly residues" evidence="9">
    <location>
        <begin position="522"/>
        <end position="535"/>
    </location>
</feature>
<feature type="domain" description="DEAD-box RNA helicase Q" evidence="12">
    <location>
        <begin position="15"/>
        <end position="43"/>
    </location>
</feature>
<evidence type="ECO:0000313" key="14">
    <source>
        <dbReference type="Proteomes" id="UP000216857"/>
    </source>
</evidence>
<dbReference type="InterPro" id="IPR001650">
    <property type="entry name" value="Helicase_C-like"/>
</dbReference>
<feature type="compositionally biased region" description="Low complexity" evidence="9">
    <location>
        <begin position="458"/>
        <end position="469"/>
    </location>
</feature>
<dbReference type="EMBL" id="NEVJ01000003">
    <property type="protein sequence ID" value="OZI21227.1"/>
    <property type="molecule type" value="Genomic_DNA"/>
</dbReference>
<keyword evidence="2 7" id="KW-0547">Nucleotide-binding</keyword>
<dbReference type="Pfam" id="PF00271">
    <property type="entry name" value="Helicase_C"/>
    <property type="match status" value="1"/>
</dbReference>
<sequence>MSDRLPLELYLTVITSFADLGLADSLLRAIAETGYTAPTPIQAQAIPLVLQGGDLLAAAQTGTGKTAGFTLPILHRLMLTKPALRKPGRPRCLILTPTRELTAQVEESVQTYGKHTPLTSMVMFGGVNINPQISALKKPLDILVATPGRLLDHAGQKTVDLSGVEILVLDEADRMLDMGFIRDIRKVLALLPKQRQNLLFSATFSEEIRTLARGVLNDPGEVSVTPRNTATELVTQTMHLVEQHHKRDLISHIIRESGWHQVLVFTRTKHGANRLAEKLVKDGLSAAAIHGNKSQAARTRALAGFKAGTVAVLVATDIAARGLDIDQLPQVVNFELPNVPEDYVHRIGRTGRAGATGAAISLVDPSEIKLLKAIEKLIRKPIDRVEVQGWKPSPTAVREPEDDDDERDSRGPRGGGRGRNGARPGNGGGRGADANGGARRTATGSAGQAHAGGRDGGRAASGQSRSASGPTGNGDRRASNGGTGRGNGNGNGEHRSAGGARSANGGNGGHGSSGDRQAAGNGPRGAHGGRPGASAGGQPARAPAPRPAVGQGSGRRSALLSK</sequence>
<dbReference type="InterPro" id="IPR011545">
    <property type="entry name" value="DEAD/DEAH_box_helicase_dom"/>
</dbReference>
<dbReference type="STRING" id="1416803.CAL13_00360"/>
<dbReference type="EC" id="3.6.4.13" evidence="7"/>
<gene>
    <name evidence="7" type="primary">rhlE</name>
    <name evidence="13" type="ORF">CAL26_27760</name>
</gene>
<keyword evidence="5 7" id="KW-0067">ATP-binding</keyword>
<evidence type="ECO:0000256" key="9">
    <source>
        <dbReference type="SAM" id="MobiDB-lite"/>
    </source>
</evidence>
<evidence type="ECO:0000259" key="11">
    <source>
        <dbReference type="PROSITE" id="PS51194"/>
    </source>
</evidence>
<evidence type="ECO:0000256" key="5">
    <source>
        <dbReference type="ARBA" id="ARBA00022840"/>
    </source>
</evidence>
<feature type="compositionally biased region" description="Low complexity" evidence="9">
    <location>
        <begin position="432"/>
        <end position="451"/>
    </location>
</feature>
<keyword evidence="14" id="KW-1185">Reference proteome</keyword>